<evidence type="ECO:0000259" key="9">
    <source>
        <dbReference type="Pfam" id="PF17802"/>
    </source>
</evidence>
<dbReference type="InterPro" id="IPR008966">
    <property type="entry name" value="Adhesion_dom_sf"/>
</dbReference>
<dbReference type="InterPro" id="IPR019931">
    <property type="entry name" value="LPXTG_anchor"/>
</dbReference>
<keyword evidence="5" id="KW-0472">Membrane</keyword>
<dbReference type="NCBIfam" id="TIGR01167">
    <property type="entry name" value="LPXTG_anchor"/>
    <property type="match status" value="1"/>
</dbReference>
<dbReference type="SUPFAM" id="SSF117074">
    <property type="entry name" value="Hypothetical protein PA1324"/>
    <property type="match status" value="1"/>
</dbReference>
<keyword evidence="2" id="KW-0964">Secreted</keyword>
<dbReference type="STRING" id="71451.RV07_GL004302"/>
<dbReference type="InterPro" id="IPR041033">
    <property type="entry name" value="SpaA_PFL_dom_1"/>
</dbReference>
<feature type="domain" description="Gram-positive cocci surface proteins LPxTG" evidence="7">
    <location>
        <begin position="486"/>
        <end position="525"/>
    </location>
</feature>
<evidence type="ECO:0000313" key="10">
    <source>
        <dbReference type="EMBL" id="EOH77451.1"/>
    </source>
</evidence>
<gene>
    <name evidence="11" type="ORF">I585_03332</name>
    <name evidence="10" type="ORF">UAI_02088</name>
</gene>
<dbReference type="RefSeq" id="WP_010740923.1">
    <property type="nucleotide sequence ID" value="NZ_KB946250.1"/>
</dbReference>
<dbReference type="EMBL" id="ASWA01000004">
    <property type="protein sequence ID" value="EOT64135.1"/>
    <property type="molecule type" value="Genomic_DNA"/>
</dbReference>
<dbReference type="EMBL" id="AJAK01000015">
    <property type="protein sequence ID" value="EOH77451.1"/>
    <property type="molecule type" value="Genomic_DNA"/>
</dbReference>
<evidence type="ECO:0000256" key="6">
    <source>
        <dbReference type="SAM" id="SignalP"/>
    </source>
</evidence>
<keyword evidence="5" id="KW-1133">Transmembrane helix</keyword>
<evidence type="ECO:0000256" key="3">
    <source>
        <dbReference type="ARBA" id="ARBA00022729"/>
    </source>
</evidence>
<dbReference type="Pfam" id="PF16555">
    <property type="entry name" value="GramPos_pilinD1"/>
    <property type="match status" value="1"/>
</dbReference>
<protein>
    <submittedName>
        <fullName evidence="10">Fimbrial isopeptide formation D2 domain-containing protein</fullName>
    </submittedName>
</protein>
<feature type="domain" description="Gram-positive pilin subunit D1 N-terminal" evidence="8">
    <location>
        <begin position="31"/>
        <end position="207"/>
    </location>
</feature>
<dbReference type="NCBIfam" id="TIGR04226">
    <property type="entry name" value="RrgB_K2N_iso_D2"/>
    <property type="match status" value="1"/>
</dbReference>
<feature type="chain" id="PRO_5038434641" evidence="6">
    <location>
        <begin position="23"/>
        <end position="527"/>
    </location>
</feature>
<dbReference type="Proteomes" id="UP000014148">
    <property type="component" value="Unassembled WGS sequence"/>
</dbReference>
<dbReference type="Proteomes" id="UP000013783">
    <property type="component" value="Unassembled WGS sequence"/>
</dbReference>
<dbReference type="PATRIC" id="fig|1158601.3.peg.2059"/>
<keyword evidence="1" id="KW-0134">Cell wall</keyword>
<dbReference type="eggNOG" id="COG4932">
    <property type="taxonomic scope" value="Bacteria"/>
</dbReference>
<dbReference type="InterPro" id="IPR026466">
    <property type="entry name" value="Fim_isopep_form_D2_dom"/>
</dbReference>
<reference evidence="10 12" key="1">
    <citation type="submission" date="2013-02" db="EMBL/GenBank/DDBJ databases">
        <title>The Genome Sequence of Enterococcus malodoratus ATCC_43197.</title>
        <authorList>
            <consortium name="The Broad Institute Genome Sequencing Platform"/>
            <consortium name="The Broad Institute Genome Sequencing Center for Infectious Disease"/>
            <person name="Earl A.M."/>
            <person name="Gilmore M.S."/>
            <person name="Lebreton F."/>
            <person name="Walker B."/>
            <person name="Young S.K."/>
            <person name="Zeng Q."/>
            <person name="Gargeya S."/>
            <person name="Fitzgerald M."/>
            <person name="Haas B."/>
            <person name="Abouelleil A."/>
            <person name="Alvarado L."/>
            <person name="Arachchi H.M."/>
            <person name="Berlin A.M."/>
            <person name="Chapman S.B."/>
            <person name="Dewar J."/>
            <person name="Goldberg J."/>
            <person name="Griggs A."/>
            <person name="Gujja S."/>
            <person name="Hansen M."/>
            <person name="Howarth C."/>
            <person name="Imamovic A."/>
            <person name="Larimer J."/>
            <person name="McCowan C."/>
            <person name="Murphy C."/>
            <person name="Neiman D."/>
            <person name="Pearson M."/>
            <person name="Priest M."/>
            <person name="Roberts A."/>
            <person name="Saif S."/>
            <person name="Shea T."/>
            <person name="Sisk P."/>
            <person name="Sykes S."/>
            <person name="Wortman J."/>
            <person name="Nusbaum C."/>
            <person name="Birren B."/>
        </authorList>
    </citation>
    <scope>NUCLEOTIDE SEQUENCE [LARGE SCALE GENOMIC DNA]</scope>
    <source>
        <strain evidence="10 12">ATCC 43197</strain>
    </source>
</reference>
<evidence type="ECO:0000313" key="12">
    <source>
        <dbReference type="Proteomes" id="UP000013783"/>
    </source>
</evidence>
<evidence type="ECO:0000259" key="7">
    <source>
        <dbReference type="Pfam" id="PF00746"/>
    </source>
</evidence>
<dbReference type="AlphaFoldDB" id="R2RA47"/>
<evidence type="ECO:0000256" key="1">
    <source>
        <dbReference type="ARBA" id="ARBA00022512"/>
    </source>
</evidence>
<dbReference type="OrthoDB" id="2199792at2"/>
<evidence type="ECO:0000313" key="11">
    <source>
        <dbReference type="EMBL" id="EOT64135.1"/>
    </source>
</evidence>
<reference evidence="11 13" key="2">
    <citation type="submission" date="2013-03" db="EMBL/GenBank/DDBJ databases">
        <title>The Genome Sequence of Enterococcus malodoratus ATCC_43197 (PacBio/Illumina hybrid assembly).</title>
        <authorList>
            <consortium name="The Broad Institute Genomics Platform"/>
            <consortium name="The Broad Institute Genome Sequencing Center for Infectious Disease"/>
            <person name="Earl A."/>
            <person name="Russ C."/>
            <person name="Gilmore M."/>
            <person name="Surin D."/>
            <person name="Walker B."/>
            <person name="Young S."/>
            <person name="Zeng Q."/>
            <person name="Gargeya S."/>
            <person name="Fitzgerald M."/>
            <person name="Haas B."/>
            <person name="Abouelleil A."/>
            <person name="Allen A.W."/>
            <person name="Alvarado L."/>
            <person name="Arachchi H.M."/>
            <person name="Berlin A.M."/>
            <person name="Chapman S.B."/>
            <person name="Gainer-Dewar J."/>
            <person name="Goldberg J."/>
            <person name="Griggs A."/>
            <person name="Gujja S."/>
            <person name="Hansen M."/>
            <person name="Howarth C."/>
            <person name="Imamovic A."/>
            <person name="Ireland A."/>
            <person name="Larimer J."/>
            <person name="McCowan C."/>
            <person name="Murphy C."/>
            <person name="Pearson M."/>
            <person name="Poon T.W."/>
            <person name="Priest M."/>
            <person name="Roberts A."/>
            <person name="Saif S."/>
            <person name="Shea T."/>
            <person name="Sisk P."/>
            <person name="Sykes S."/>
            <person name="Wortman J."/>
            <person name="Nusbaum C."/>
            <person name="Birren B."/>
        </authorList>
    </citation>
    <scope>NUCLEOTIDE SEQUENCE [LARGE SCALE GENOMIC DNA]</scope>
    <source>
        <strain evidence="11 13">ATCC 43197</strain>
    </source>
</reference>
<feature type="signal peptide" evidence="6">
    <location>
        <begin position="1"/>
        <end position="22"/>
    </location>
</feature>
<evidence type="ECO:0000256" key="5">
    <source>
        <dbReference type="SAM" id="Phobius"/>
    </source>
</evidence>
<organism evidence="10 12">
    <name type="scientific">Enterococcus malodoratus ATCC 43197</name>
    <dbReference type="NCBI Taxonomy" id="1158601"/>
    <lineage>
        <taxon>Bacteria</taxon>
        <taxon>Bacillati</taxon>
        <taxon>Bacillota</taxon>
        <taxon>Bacilli</taxon>
        <taxon>Lactobacillales</taxon>
        <taxon>Enterococcaceae</taxon>
        <taxon>Enterococcus</taxon>
    </lineage>
</organism>
<keyword evidence="3 6" id="KW-0732">Signal</keyword>
<feature type="transmembrane region" description="Helical" evidence="5">
    <location>
        <begin position="497"/>
        <end position="518"/>
    </location>
</feature>
<evidence type="ECO:0000313" key="13">
    <source>
        <dbReference type="Proteomes" id="UP000014148"/>
    </source>
</evidence>
<dbReference type="NCBIfam" id="NF033902">
    <property type="entry name" value="iso_D2_wall_anc"/>
    <property type="match status" value="1"/>
</dbReference>
<dbReference type="InterPro" id="IPR032364">
    <property type="entry name" value="GramPos_pilinD1_N"/>
</dbReference>
<evidence type="ECO:0000256" key="4">
    <source>
        <dbReference type="ARBA" id="ARBA00023088"/>
    </source>
</evidence>
<name>R2RA47_9ENTE</name>
<accession>R2RA47</accession>
<keyword evidence="5" id="KW-0812">Transmembrane</keyword>
<comment type="caution">
    <text evidence="10">The sequence shown here is derived from an EMBL/GenBank/DDBJ whole genome shotgun (WGS) entry which is preliminary data.</text>
</comment>
<evidence type="ECO:0000256" key="2">
    <source>
        <dbReference type="ARBA" id="ARBA00022525"/>
    </source>
</evidence>
<sequence length="527" mass="56821">MKNKLSKIVAVLLMLATTLGGAVTGFAAAPDTGNLHIHKYWVDDENPYPTGKENDGTVQSDITNPPVSGVGFDVYKIGGLELIDGVPASAAEKEQHAVPQGGTGWTYKKNAAGKLEVSDGTKIYTYALGANVNNGSQVTDANGELIFSNLPKGYYFVEENLTYGTPKVDGKDVNITSKVKPFVVAVPMTGKDGESWLTDVHVYPKNEGLNPEKKPEVPSVNVGDEVKWSVTANIPTDFSDYKRFSIVDELDEKLNFVENSVEVFGTEANGTTVVETLANPADFGVTHTPASGPDKEKIVIALTPEGIAKLAANVDAVKIRIDFKTTVNKNINDVEKNEVTNTATIEYENTTTPDGEIKTPPTEVNTGEVSIKKKDQDGNNLSGAEFKLYYLDGSDKYYIYKNASDEIKAFKDGDTVPGEYSLYEVESGDNGLATFSGLQTHKADGSAMVYYIEETKAPSGYNLLQDPVKASFDDEDTNHVVVKDIVNKKGFTLPNTGGVGTLLLVVFGIVLIGLAIILTMNKKKKTV</sequence>
<keyword evidence="4" id="KW-0572">Peptidoglycan-anchor</keyword>
<dbReference type="Gene3D" id="2.60.40.740">
    <property type="match status" value="1"/>
</dbReference>
<dbReference type="SUPFAM" id="SSF49401">
    <property type="entry name" value="Bacterial adhesins"/>
    <property type="match status" value="1"/>
</dbReference>
<dbReference type="Pfam" id="PF17802">
    <property type="entry name" value="SpaA"/>
    <property type="match status" value="1"/>
</dbReference>
<dbReference type="InterPro" id="IPR013783">
    <property type="entry name" value="Ig-like_fold"/>
</dbReference>
<dbReference type="Gene3D" id="2.60.40.10">
    <property type="entry name" value="Immunoglobulins"/>
    <property type="match status" value="2"/>
</dbReference>
<dbReference type="Pfam" id="PF00746">
    <property type="entry name" value="Gram_pos_anchor"/>
    <property type="match status" value="1"/>
</dbReference>
<proteinExistence type="predicted"/>
<evidence type="ECO:0000259" key="8">
    <source>
        <dbReference type="Pfam" id="PF16555"/>
    </source>
</evidence>
<keyword evidence="13" id="KW-1185">Reference proteome</keyword>
<dbReference type="InterPro" id="IPR048052">
    <property type="entry name" value="FM1-like"/>
</dbReference>
<feature type="domain" description="SpaA-like prealbumin fold" evidence="9">
    <location>
        <begin position="367"/>
        <end position="484"/>
    </location>
</feature>